<reference evidence="1" key="1">
    <citation type="journal article" date="2014" name="Front. Microbiol.">
        <title>High frequency of phylogenetically diverse reductive dehalogenase-homologous genes in deep subseafloor sedimentary metagenomes.</title>
        <authorList>
            <person name="Kawai M."/>
            <person name="Futagami T."/>
            <person name="Toyoda A."/>
            <person name="Takaki Y."/>
            <person name="Nishi S."/>
            <person name="Hori S."/>
            <person name="Arai W."/>
            <person name="Tsubouchi T."/>
            <person name="Morono Y."/>
            <person name="Uchiyama I."/>
            <person name="Ito T."/>
            <person name="Fujiyama A."/>
            <person name="Inagaki F."/>
            <person name="Takami H."/>
        </authorList>
    </citation>
    <scope>NUCLEOTIDE SEQUENCE</scope>
    <source>
        <strain evidence="1">Expedition CK06-06</strain>
    </source>
</reference>
<sequence length="70" mass="8234">EKGLVENLVGYARRNFLVPVPRVSSFQELNELLLKRCLREDRRRLRGKAKAIGELWLEEKTKLLHLPEHA</sequence>
<accession>X0TI43</accession>
<protein>
    <submittedName>
        <fullName evidence="1">Uncharacterized protein</fullName>
    </submittedName>
</protein>
<name>X0TI43_9ZZZZ</name>
<evidence type="ECO:0000313" key="1">
    <source>
        <dbReference type="EMBL" id="GAF92904.1"/>
    </source>
</evidence>
<proteinExistence type="predicted"/>
<gene>
    <name evidence="1" type="ORF">S01H1_24298</name>
</gene>
<comment type="caution">
    <text evidence="1">The sequence shown here is derived from an EMBL/GenBank/DDBJ whole genome shotgun (WGS) entry which is preliminary data.</text>
</comment>
<feature type="non-terminal residue" evidence="1">
    <location>
        <position position="70"/>
    </location>
</feature>
<organism evidence="1">
    <name type="scientific">marine sediment metagenome</name>
    <dbReference type="NCBI Taxonomy" id="412755"/>
    <lineage>
        <taxon>unclassified sequences</taxon>
        <taxon>metagenomes</taxon>
        <taxon>ecological metagenomes</taxon>
    </lineage>
</organism>
<feature type="non-terminal residue" evidence="1">
    <location>
        <position position="1"/>
    </location>
</feature>
<dbReference type="AlphaFoldDB" id="X0TI43"/>
<dbReference type="EMBL" id="BARS01014389">
    <property type="protein sequence ID" value="GAF92904.1"/>
    <property type="molecule type" value="Genomic_DNA"/>
</dbReference>